<keyword evidence="2" id="KW-1185">Reference proteome</keyword>
<dbReference type="EMBL" id="JAOXLN010000001">
    <property type="protein sequence ID" value="MDZ5083997.1"/>
    <property type="molecule type" value="Genomic_DNA"/>
</dbReference>
<sequence length="575" mass="63897">MTDRPHLRGFFVERRGEEPPRAWPEPVTVRGVDVWFHGYLSDTDGARRAADKVAAAYHGKGTEFGQHLRGEFAAVIADGPVLVFGGDRMGLRPLYFGDDDGSVVLSTDLEAIARETRASAIDETYVADLLTEGRHLGTRTPYLRVRRLGIGQAGKWSPRGLTVSNEWQPTITPVAGDLRVHQDRLVQAVDAAVRSATPEGPVAVHLSGGLDSSTVLACLPDGHTVHAISTVYSAHASCDEREWMGESLRRNPAHWHPIDVSRCLPFSAGPGFDHFVSAPSYATITWAQDRRESVVAQQAGATAVLTGEGGDEVFAAGVAPWHIADLIRGGHWRTGWQEARRWSSDAPAPRPATYWLLRAGLNGWTRWRRREELAMHKRAPLTVSAPWLTDEYAGSARWAARPDVRHFPRMGRIDQQATVEGILQAAETVRSSYPFSAHGVDTRHPFLSAEMVDVALSTPWQAGVDPRIDRAVQRYAFDGRMSDVTLRRRSKATSDLAIFRGLDQAPDWIELLWESPQIVQRGYVDLARWRESIDRSTVGWLHSVHHFKAAVQVEHWLSQLHTMGAPRLLRTGRGR</sequence>
<organism evidence="1 2">
    <name type="scientific">Mycolicibacterium parafortuitum</name>
    <name type="common">Mycobacterium parafortuitum</name>
    <dbReference type="NCBI Taxonomy" id="39692"/>
    <lineage>
        <taxon>Bacteria</taxon>
        <taxon>Bacillati</taxon>
        <taxon>Actinomycetota</taxon>
        <taxon>Actinomycetes</taxon>
        <taxon>Mycobacteriales</taxon>
        <taxon>Mycobacteriaceae</taxon>
        <taxon>Mycolicibacterium</taxon>
    </lineage>
</organism>
<accession>A0ACC6MAR5</accession>
<comment type="caution">
    <text evidence="1">The sequence shown here is derived from an EMBL/GenBank/DDBJ whole genome shotgun (WGS) entry which is preliminary data.</text>
</comment>
<reference evidence="1 2" key="1">
    <citation type="journal article" date="2021" name="Chemosphere">
        <title>Bioballs carrying a syntrophic Rhodococcus and Mycolicibacterium consortium for simultaneous sorption and biodegradation of fuel oil in contaminated freshwater.</title>
        <authorList>
            <person name="Naloka K."/>
            <person name="Polrit D."/>
            <person name="Muangchinda C."/>
            <person name="Thoetkiattikul H."/>
            <person name="Pinyakong O."/>
        </authorList>
    </citation>
    <scope>NUCLEOTIDE SEQUENCE [LARGE SCALE GENOMIC DNA]</scope>
    <source>
        <strain evidence="1 2">J101</strain>
    </source>
</reference>
<proteinExistence type="predicted"/>
<evidence type="ECO:0000313" key="1">
    <source>
        <dbReference type="EMBL" id="MDZ5083997.1"/>
    </source>
</evidence>
<protein>
    <submittedName>
        <fullName evidence="1">Asparagine synthetase B family protein</fullName>
    </submittedName>
</protein>
<gene>
    <name evidence="1" type="ORF">OHX15_01220</name>
</gene>
<evidence type="ECO:0000313" key="2">
    <source>
        <dbReference type="Proteomes" id="UP001289645"/>
    </source>
</evidence>
<name>A0ACC6MAR5_MYCPF</name>
<dbReference type="Proteomes" id="UP001289645">
    <property type="component" value="Unassembled WGS sequence"/>
</dbReference>